<organism evidence="1">
    <name type="scientific">viral metagenome</name>
    <dbReference type="NCBI Taxonomy" id="1070528"/>
    <lineage>
        <taxon>unclassified sequences</taxon>
        <taxon>metagenomes</taxon>
        <taxon>organismal metagenomes</taxon>
    </lineage>
</organism>
<sequence length="163" mass="18081">MTLRLKIVLNNHIDYNREMSIVPGGSTNSLLVPTSAPSAPAISELPALLKRWMTIQEEVASLNAEMKQRRTQSKALKDIILRIMESNNVAKINVSKGAVVHKTREVTEKLSSGFMLKHFKEFFGGDEERAASLVNYLEENRTSIMKHDLKLHVPKPGGGAGSE</sequence>
<evidence type="ECO:0000313" key="1">
    <source>
        <dbReference type="EMBL" id="QHU32013.1"/>
    </source>
</evidence>
<dbReference type="InterPro" id="IPR043918">
    <property type="entry name" value="DUF5760"/>
</dbReference>
<accession>A0A6C0LNF8</accession>
<dbReference type="Pfam" id="PF19064">
    <property type="entry name" value="DUF5760"/>
    <property type="match status" value="1"/>
</dbReference>
<name>A0A6C0LNF8_9ZZZZ</name>
<reference evidence="1" key="1">
    <citation type="journal article" date="2020" name="Nature">
        <title>Giant virus diversity and host interactions through global metagenomics.</title>
        <authorList>
            <person name="Schulz F."/>
            <person name="Roux S."/>
            <person name="Paez-Espino D."/>
            <person name="Jungbluth S."/>
            <person name="Walsh D.A."/>
            <person name="Denef V.J."/>
            <person name="McMahon K.D."/>
            <person name="Konstantinidis K.T."/>
            <person name="Eloe-Fadrosh E.A."/>
            <person name="Kyrpides N.C."/>
            <person name="Woyke T."/>
        </authorList>
    </citation>
    <scope>NUCLEOTIDE SEQUENCE</scope>
    <source>
        <strain evidence="1">GVMAG-M-3300027963-41</strain>
    </source>
</reference>
<dbReference type="EMBL" id="MN740534">
    <property type="protein sequence ID" value="QHU32013.1"/>
    <property type="molecule type" value="Genomic_DNA"/>
</dbReference>
<dbReference type="AlphaFoldDB" id="A0A6C0LNF8"/>
<proteinExistence type="predicted"/>
<protein>
    <submittedName>
        <fullName evidence="1">Uncharacterized protein</fullName>
    </submittedName>
</protein>